<dbReference type="InterPro" id="IPR001478">
    <property type="entry name" value="PDZ"/>
</dbReference>
<accession>A0A1X0P2U3</accession>
<dbReference type="VEuPathDB" id="TriTrypDB:TM35_000074370"/>
<dbReference type="AlphaFoldDB" id="A0A1X0P2U3"/>
<dbReference type="FunFam" id="2.30.42.10:FF:000271">
    <property type="entry name" value="Pdz domain containing protein, putative"/>
    <property type="match status" value="1"/>
</dbReference>
<dbReference type="SUPFAM" id="SSF51695">
    <property type="entry name" value="PLC-like phosphodiesterases"/>
    <property type="match status" value="1"/>
</dbReference>
<organism evidence="4 5">
    <name type="scientific">Trypanosoma theileri</name>
    <dbReference type="NCBI Taxonomy" id="67003"/>
    <lineage>
        <taxon>Eukaryota</taxon>
        <taxon>Discoba</taxon>
        <taxon>Euglenozoa</taxon>
        <taxon>Kinetoplastea</taxon>
        <taxon>Metakinetoplastina</taxon>
        <taxon>Trypanosomatida</taxon>
        <taxon>Trypanosomatidae</taxon>
        <taxon>Trypanosoma</taxon>
    </lineage>
</organism>
<dbReference type="GO" id="GO:0035556">
    <property type="term" value="P:intracellular signal transduction"/>
    <property type="evidence" value="ECO:0007669"/>
    <property type="project" value="InterPro"/>
</dbReference>
<evidence type="ECO:0000259" key="3">
    <source>
        <dbReference type="SMART" id="SM00228"/>
    </source>
</evidence>
<dbReference type="Proteomes" id="UP000192257">
    <property type="component" value="Unassembled WGS sequence"/>
</dbReference>
<dbReference type="PROSITE" id="PS50007">
    <property type="entry name" value="PIPLC_X_DOMAIN"/>
    <property type="match status" value="1"/>
</dbReference>
<feature type="domain" description="Phosphatidylinositol-specific phospholipase C X" evidence="2">
    <location>
        <begin position="270"/>
        <end position="401"/>
    </location>
</feature>
<comment type="caution">
    <text evidence="4">The sequence shown here is derived from an EMBL/GenBank/DDBJ whole genome shotgun (WGS) entry which is preliminary data.</text>
</comment>
<dbReference type="Gene3D" id="3.20.20.190">
    <property type="entry name" value="Phosphatidylinositol (PI) phosphodiesterase"/>
    <property type="match status" value="1"/>
</dbReference>
<dbReference type="InterPro" id="IPR041489">
    <property type="entry name" value="PDZ_6"/>
</dbReference>
<feature type="domain" description="PDZ" evidence="3">
    <location>
        <begin position="407"/>
        <end position="478"/>
    </location>
</feature>
<feature type="region of interest" description="Disordered" evidence="1">
    <location>
        <begin position="1"/>
        <end position="45"/>
    </location>
</feature>
<reference evidence="4 5" key="1">
    <citation type="submission" date="2017-03" db="EMBL/GenBank/DDBJ databases">
        <title>An alternative strategy for trypanosome survival in the mammalian bloodstream revealed through genome and transcriptome analysis of the ubiquitous bovine parasite Trypanosoma (Megatrypanum) theileri.</title>
        <authorList>
            <person name="Kelly S."/>
            <person name="Ivens A."/>
            <person name="Mott A."/>
            <person name="O'Neill E."/>
            <person name="Emms D."/>
            <person name="Macleod O."/>
            <person name="Voorheis P."/>
            <person name="Matthews J."/>
            <person name="Matthews K."/>
            <person name="Carrington M."/>
        </authorList>
    </citation>
    <scope>NUCLEOTIDE SEQUENCE [LARGE SCALE GENOMIC DNA]</scope>
    <source>
        <strain evidence="4">Edinburgh</strain>
    </source>
</reference>
<dbReference type="GO" id="GO:0004435">
    <property type="term" value="F:phosphatidylinositol-4,5-bisphosphate phospholipase C activity"/>
    <property type="evidence" value="ECO:0007669"/>
    <property type="project" value="TreeGrafter"/>
</dbReference>
<dbReference type="InterPro" id="IPR000909">
    <property type="entry name" value="PLipase_C_PInositol-sp_X_dom"/>
</dbReference>
<dbReference type="InterPro" id="IPR036034">
    <property type="entry name" value="PDZ_sf"/>
</dbReference>
<dbReference type="STRING" id="67003.A0A1X0P2U3"/>
<evidence type="ECO:0000256" key="1">
    <source>
        <dbReference type="SAM" id="MobiDB-lite"/>
    </source>
</evidence>
<dbReference type="OrthoDB" id="269822at2759"/>
<evidence type="ECO:0000259" key="2">
    <source>
        <dbReference type="SMART" id="SM00148"/>
    </source>
</evidence>
<dbReference type="EMBL" id="NBCO01000007">
    <property type="protein sequence ID" value="ORC91013.1"/>
    <property type="molecule type" value="Genomic_DNA"/>
</dbReference>
<sequence length="710" mass="79352">MGICQAKEPVGKANHNNHRSKECHEEKKINRKNDEKNPPHSPRNFDQQVLAEQYLRSFLEGAETTLSATSLFRSSAERYNVSLTFVNTCVEVTRTRFRLKTKVVLDIITKIANELKLETISKALPGVTEYCVDDGFARLLNAWFNKNTGFAKHTDGTAERMVTNTKGHNNGVSTTNDFSSVLNSYFCSAKLVHSMSLYEKYAGDGDMMTVEQFGKFLREEQRNDVTDLQVLEKCKYRFGGVVHRFNFSTYTGSLLTNNALDPSRTTDVWQDMTQPLTRYLINTTQIETEDDLKRALADNTRAFVLRVRKGENGILYSGKCPLQSILEGIRKSGFLTIPYPIILCLSPTDEIPVEVKDELAQKLTESLGAMLAKGLMFEGAIISDPKFSPAAQRNKVLIAGYQCNLKPFVGCLVADMNKEGLGVRVTDVLPGTPASKAGLCKDDWLTHINGLPILSKKHLREHLVKFNLGEEFTLRKENLNEVKVVVGGTVDTEDKKESVALSNILFLKYTKCEKPRPWEIQVFTEKTIRTAQLSRKDLDDHFAFFSNKEDIDNVNCISIASKMGMQLINYGNSWKGQMWAQGRFVDNGHSGYLIKSDSEEEGTVDTTVQIIAGPQEIQEPGLTKGEVHVYGAGSARVNGNNFTFKGCNDATVAVIDCEFAQKRASSIFTAAFPPALLRDGYRVLPLVQTAGPKETEVPTLGAYCYIRRNR</sequence>
<proteinExistence type="predicted"/>
<dbReference type="InterPro" id="IPR017946">
    <property type="entry name" value="PLC-like_Pdiesterase_TIM-brl"/>
</dbReference>
<evidence type="ECO:0000313" key="4">
    <source>
        <dbReference type="EMBL" id="ORC91013.1"/>
    </source>
</evidence>
<dbReference type="PANTHER" id="PTHR10336:SF209">
    <property type="entry name" value="PHOSPHOINOSITIDE PHOSPHOLIPASE C"/>
    <property type="match status" value="1"/>
</dbReference>
<name>A0A1X0P2U3_9TRYP</name>
<dbReference type="SMART" id="SM00148">
    <property type="entry name" value="PLCXc"/>
    <property type="match status" value="1"/>
</dbReference>
<dbReference type="PANTHER" id="PTHR10336">
    <property type="entry name" value="PHOSPHOINOSITIDE-SPECIFIC PHOSPHOLIPASE C FAMILY PROTEIN"/>
    <property type="match status" value="1"/>
</dbReference>
<dbReference type="Gene3D" id="2.30.42.10">
    <property type="match status" value="1"/>
</dbReference>
<dbReference type="GeneID" id="39983663"/>
<evidence type="ECO:0000313" key="5">
    <source>
        <dbReference type="Proteomes" id="UP000192257"/>
    </source>
</evidence>
<dbReference type="Pfam" id="PF00388">
    <property type="entry name" value="PI-PLC-X"/>
    <property type="match status" value="1"/>
</dbReference>
<dbReference type="RefSeq" id="XP_028885079.1">
    <property type="nucleotide sequence ID" value="XM_029023883.1"/>
</dbReference>
<protein>
    <submittedName>
        <fullName evidence="4">Phospholipase C, delta</fullName>
    </submittedName>
</protein>
<dbReference type="InterPro" id="IPR001192">
    <property type="entry name" value="PI-PLC_fam"/>
</dbReference>
<dbReference type="SMART" id="SM00228">
    <property type="entry name" value="PDZ"/>
    <property type="match status" value="1"/>
</dbReference>
<dbReference type="GO" id="GO:0006629">
    <property type="term" value="P:lipid metabolic process"/>
    <property type="evidence" value="ECO:0007669"/>
    <property type="project" value="InterPro"/>
</dbReference>
<keyword evidence="5" id="KW-1185">Reference proteome</keyword>
<gene>
    <name evidence="4" type="ORF">TM35_000074370</name>
</gene>
<dbReference type="Pfam" id="PF17820">
    <property type="entry name" value="PDZ_6"/>
    <property type="match status" value="1"/>
</dbReference>
<feature type="compositionally biased region" description="Basic and acidic residues" evidence="1">
    <location>
        <begin position="19"/>
        <end position="38"/>
    </location>
</feature>